<protein>
    <recommendedName>
        <fullName evidence="5">Transmembrane protein</fullName>
    </recommendedName>
</protein>
<feature type="transmembrane region" description="Helical" evidence="2">
    <location>
        <begin position="373"/>
        <end position="396"/>
    </location>
</feature>
<comment type="caution">
    <text evidence="3">The sequence shown here is derived from an EMBL/GenBank/DDBJ whole genome shotgun (WGS) entry which is preliminary data.</text>
</comment>
<gene>
    <name evidence="3" type="ORF">STCU_06943</name>
</gene>
<name>S9VNN9_9TRYP</name>
<feature type="region of interest" description="Disordered" evidence="1">
    <location>
        <begin position="178"/>
        <end position="206"/>
    </location>
</feature>
<dbReference type="Proteomes" id="UP000015354">
    <property type="component" value="Unassembled WGS sequence"/>
</dbReference>
<feature type="region of interest" description="Disordered" evidence="1">
    <location>
        <begin position="1"/>
        <end position="41"/>
    </location>
</feature>
<evidence type="ECO:0000256" key="2">
    <source>
        <dbReference type="SAM" id="Phobius"/>
    </source>
</evidence>
<keyword evidence="4" id="KW-1185">Reference proteome</keyword>
<reference evidence="3 4" key="1">
    <citation type="journal article" date="2013" name="PLoS ONE">
        <title>Predicting the Proteins of Angomonas deanei, Strigomonas culicis and Their Respective Endosymbionts Reveals New Aspects of the Trypanosomatidae Family.</title>
        <authorList>
            <person name="Motta M.C."/>
            <person name="Martins A.C."/>
            <person name="de Souza S.S."/>
            <person name="Catta-Preta C.M."/>
            <person name="Silva R."/>
            <person name="Klein C.C."/>
            <person name="de Almeida L.G."/>
            <person name="de Lima Cunha O."/>
            <person name="Ciapina L.P."/>
            <person name="Brocchi M."/>
            <person name="Colabardini A.C."/>
            <person name="de Araujo Lima B."/>
            <person name="Machado C.R."/>
            <person name="de Almeida Soares C.M."/>
            <person name="Probst C.M."/>
            <person name="de Menezes C.B."/>
            <person name="Thompson C.E."/>
            <person name="Bartholomeu D.C."/>
            <person name="Gradia D.F."/>
            <person name="Pavoni D.P."/>
            <person name="Grisard E.C."/>
            <person name="Fantinatti-Garboggini F."/>
            <person name="Marchini F.K."/>
            <person name="Rodrigues-Luiz G.F."/>
            <person name="Wagner G."/>
            <person name="Goldman G.H."/>
            <person name="Fietto J.L."/>
            <person name="Elias M.C."/>
            <person name="Goldman M.H."/>
            <person name="Sagot M.F."/>
            <person name="Pereira M."/>
            <person name="Stoco P.H."/>
            <person name="de Mendonca-Neto R.P."/>
            <person name="Teixeira S.M."/>
            <person name="Maciel T.E."/>
            <person name="de Oliveira Mendes T.A."/>
            <person name="Urmenyi T.P."/>
            <person name="de Souza W."/>
            <person name="Schenkman S."/>
            <person name="de Vasconcelos A.T."/>
        </authorList>
    </citation>
    <scope>NUCLEOTIDE SEQUENCE [LARGE SCALE GENOMIC DNA]</scope>
</reference>
<keyword evidence="2" id="KW-0472">Membrane</keyword>
<keyword evidence="2" id="KW-0812">Transmembrane</keyword>
<organism evidence="3 4">
    <name type="scientific">Strigomonas culicis</name>
    <dbReference type="NCBI Taxonomy" id="28005"/>
    <lineage>
        <taxon>Eukaryota</taxon>
        <taxon>Discoba</taxon>
        <taxon>Euglenozoa</taxon>
        <taxon>Kinetoplastea</taxon>
        <taxon>Metakinetoplastina</taxon>
        <taxon>Trypanosomatida</taxon>
        <taxon>Trypanosomatidae</taxon>
        <taxon>Strigomonadinae</taxon>
        <taxon>Strigomonas</taxon>
    </lineage>
</organism>
<dbReference type="EMBL" id="ATMH01006943">
    <property type="protein sequence ID" value="EPY24910.1"/>
    <property type="molecule type" value="Genomic_DNA"/>
</dbReference>
<accession>S9VNN9</accession>
<evidence type="ECO:0000313" key="3">
    <source>
        <dbReference type="EMBL" id="EPY24910.1"/>
    </source>
</evidence>
<evidence type="ECO:0000313" key="4">
    <source>
        <dbReference type="Proteomes" id="UP000015354"/>
    </source>
</evidence>
<evidence type="ECO:0000256" key="1">
    <source>
        <dbReference type="SAM" id="MobiDB-lite"/>
    </source>
</evidence>
<feature type="transmembrane region" description="Helical" evidence="2">
    <location>
        <begin position="349"/>
        <end position="367"/>
    </location>
</feature>
<feature type="compositionally biased region" description="Basic and acidic residues" evidence="1">
    <location>
        <begin position="197"/>
        <end position="206"/>
    </location>
</feature>
<dbReference type="OrthoDB" id="277172at2759"/>
<evidence type="ECO:0008006" key="5">
    <source>
        <dbReference type="Google" id="ProtNLM"/>
    </source>
</evidence>
<sequence>MGTGPRRTPRGAPPRTARGGRERPTTELVQQRPTEDTGAGGEYISQPGVFAFFAFMQRGLQAERRRPDSIDMAVLNATMQHRPPCWLESKDVAIDGTPLTTADYRAQGGQHFSVRYERELTIGEAVAEVKRQKRFEEQHDVLSVFEGVRRFLGFAPPLDEGHARRTAEERFRLQEAARRWRDGQDEGAPPPEEEGERDGGHGVMRTREVECKDLSETWKGMLRSLEAGQPFARTAQAYRPRIDFYGIDPFLDSAPSLVWFSTKCGIAVGLVQGTIKTLQAVSVDVQFLKASGVGVLSILNTSVIASVIKWGGNTALLSIAFCCGDRLAAAVKRRTLPPHDAALRSTSNYVAGLSCAGATVGIMPWWLLRDGALAVRMAASGAIVGGALGIVVGLTFSRLVATNLDRLDASSRHLRRYEALMLRERAWAKQVLENEKKGARVWW</sequence>
<proteinExistence type="predicted"/>
<keyword evidence="2" id="KW-1133">Transmembrane helix</keyword>
<dbReference type="AlphaFoldDB" id="S9VNN9"/>